<dbReference type="RefSeq" id="WP_344260502.1">
    <property type="nucleotide sequence ID" value="NZ_BAAAMR010000002.1"/>
</dbReference>
<dbReference type="Proteomes" id="UP001501020">
    <property type="component" value="Unassembled WGS sequence"/>
</dbReference>
<evidence type="ECO:0000259" key="3">
    <source>
        <dbReference type="PROSITE" id="PS50801"/>
    </source>
</evidence>
<dbReference type="PROSITE" id="PS50801">
    <property type="entry name" value="STAS"/>
    <property type="match status" value="1"/>
</dbReference>
<dbReference type="SUPFAM" id="SSF52091">
    <property type="entry name" value="SpoIIaa-like"/>
    <property type="match status" value="1"/>
</dbReference>
<dbReference type="PANTHER" id="PTHR33495">
    <property type="entry name" value="ANTI-SIGMA FACTOR ANTAGONIST TM_1081-RELATED-RELATED"/>
    <property type="match status" value="1"/>
</dbReference>
<dbReference type="Gene3D" id="3.30.750.24">
    <property type="entry name" value="STAS domain"/>
    <property type="match status" value="1"/>
</dbReference>
<keyword evidence="5" id="KW-1185">Reference proteome</keyword>
<dbReference type="InterPro" id="IPR003658">
    <property type="entry name" value="Anti-sigma_ant"/>
</dbReference>
<organism evidence="4 5">
    <name type="scientific">Actinomadura napierensis</name>
    <dbReference type="NCBI Taxonomy" id="267854"/>
    <lineage>
        <taxon>Bacteria</taxon>
        <taxon>Bacillati</taxon>
        <taxon>Actinomycetota</taxon>
        <taxon>Actinomycetes</taxon>
        <taxon>Streptosporangiales</taxon>
        <taxon>Thermomonosporaceae</taxon>
        <taxon>Actinomadura</taxon>
    </lineage>
</organism>
<evidence type="ECO:0000256" key="2">
    <source>
        <dbReference type="RuleBase" id="RU003749"/>
    </source>
</evidence>
<sequence length="120" mass="13402">MGMVADRRADKAVFSVDSRGEWARITVTGELDLTTAPMFKDHLAQAMIGRVPPRVLVDVSKMRFCDSSALNEFLRAHKRISALRGRLVLLSPTDRFTRILRTMGLDRVFEISESPAAVIA</sequence>
<protein>
    <recommendedName>
        <fullName evidence="2">Anti-sigma factor antagonist</fullName>
    </recommendedName>
</protein>
<accession>A0ABN2Y2M1</accession>
<dbReference type="NCBIfam" id="TIGR00377">
    <property type="entry name" value="ant_ant_sig"/>
    <property type="match status" value="1"/>
</dbReference>
<gene>
    <name evidence="4" type="ORF">GCM10009727_03120</name>
</gene>
<dbReference type="EMBL" id="BAAAMR010000002">
    <property type="protein sequence ID" value="GAA2119351.1"/>
    <property type="molecule type" value="Genomic_DNA"/>
</dbReference>
<evidence type="ECO:0000313" key="4">
    <source>
        <dbReference type="EMBL" id="GAA2119351.1"/>
    </source>
</evidence>
<dbReference type="InterPro" id="IPR036513">
    <property type="entry name" value="STAS_dom_sf"/>
</dbReference>
<reference evidence="4 5" key="1">
    <citation type="journal article" date="2019" name="Int. J. Syst. Evol. Microbiol.">
        <title>The Global Catalogue of Microorganisms (GCM) 10K type strain sequencing project: providing services to taxonomists for standard genome sequencing and annotation.</title>
        <authorList>
            <consortium name="The Broad Institute Genomics Platform"/>
            <consortium name="The Broad Institute Genome Sequencing Center for Infectious Disease"/>
            <person name="Wu L."/>
            <person name="Ma J."/>
        </authorList>
    </citation>
    <scope>NUCLEOTIDE SEQUENCE [LARGE SCALE GENOMIC DNA]</scope>
    <source>
        <strain evidence="4 5">JCM 13850</strain>
    </source>
</reference>
<dbReference type="Pfam" id="PF13466">
    <property type="entry name" value="STAS_2"/>
    <property type="match status" value="1"/>
</dbReference>
<dbReference type="PANTHER" id="PTHR33495:SF2">
    <property type="entry name" value="ANTI-SIGMA FACTOR ANTAGONIST TM_1081-RELATED"/>
    <property type="match status" value="1"/>
</dbReference>
<dbReference type="CDD" id="cd07043">
    <property type="entry name" value="STAS_anti-anti-sigma_factors"/>
    <property type="match status" value="1"/>
</dbReference>
<comment type="caution">
    <text evidence="4">The sequence shown here is derived from an EMBL/GenBank/DDBJ whole genome shotgun (WGS) entry which is preliminary data.</text>
</comment>
<comment type="similarity">
    <text evidence="1 2">Belongs to the anti-sigma-factor antagonist family.</text>
</comment>
<evidence type="ECO:0000256" key="1">
    <source>
        <dbReference type="ARBA" id="ARBA00009013"/>
    </source>
</evidence>
<name>A0ABN2Y2M1_9ACTN</name>
<proteinExistence type="inferred from homology"/>
<feature type="domain" description="STAS" evidence="3">
    <location>
        <begin position="25"/>
        <end position="120"/>
    </location>
</feature>
<dbReference type="InterPro" id="IPR002645">
    <property type="entry name" value="STAS_dom"/>
</dbReference>
<dbReference type="InterPro" id="IPR058548">
    <property type="entry name" value="MlaB-like_STAS"/>
</dbReference>
<evidence type="ECO:0000313" key="5">
    <source>
        <dbReference type="Proteomes" id="UP001501020"/>
    </source>
</evidence>